<evidence type="ECO:0000313" key="8">
    <source>
        <dbReference type="Proteomes" id="UP001301152"/>
    </source>
</evidence>
<dbReference type="NCBIfam" id="TIGR00152">
    <property type="entry name" value="dephospho-CoA kinase"/>
    <property type="match status" value="1"/>
</dbReference>
<comment type="function">
    <text evidence="5">Catalyzes the phosphorylation of the 3'-hydroxyl group of dephosphocoenzyme A to form coenzyme A.</text>
</comment>
<evidence type="ECO:0000256" key="5">
    <source>
        <dbReference type="HAMAP-Rule" id="MF_00376"/>
    </source>
</evidence>
<evidence type="ECO:0000256" key="4">
    <source>
        <dbReference type="ARBA" id="ARBA00022993"/>
    </source>
</evidence>
<dbReference type="RefSeq" id="WP_173559588.1">
    <property type="nucleotide sequence ID" value="NZ_JAPIUZ010000003.1"/>
</dbReference>
<accession>A0ABT3QF01</accession>
<gene>
    <name evidence="5 7" type="primary">coaE</name>
    <name evidence="7" type="ORF">OQ497_07845</name>
</gene>
<evidence type="ECO:0000313" key="7">
    <source>
        <dbReference type="EMBL" id="MCX2563865.1"/>
    </source>
</evidence>
<dbReference type="GO" id="GO:0004140">
    <property type="term" value="F:dephospho-CoA kinase activity"/>
    <property type="evidence" value="ECO:0007669"/>
    <property type="project" value="UniProtKB-EC"/>
</dbReference>
<proteinExistence type="inferred from homology"/>
<feature type="binding site" evidence="5">
    <location>
        <begin position="11"/>
        <end position="16"/>
    </location>
    <ligand>
        <name>ATP</name>
        <dbReference type="ChEBI" id="CHEBI:30616"/>
    </ligand>
</feature>
<keyword evidence="8" id="KW-1185">Reference proteome</keyword>
<organism evidence="7 8">
    <name type="scientific">Acetobacter thailandicus</name>
    <dbReference type="NCBI Taxonomy" id="1502842"/>
    <lineage>
        <taxon>Bacteria</taxon>
        <taxon>Pseudomonadati</taxon>
        <taxon>Pseudomonadota</taxon>
        <taxon>Alphaproteobacteria</taxon>
        <taxon>Acetobacterales</taxon>
        <taxon>Acetobacteraceae</taxon>
        <taxon>Acetobacter</taxon>
    </lineage>
</organism>
<evidence type="ECO:0000256" key="1">
    <source>
        <dbReference type="ARBA" id="ARBA00009018"/>
    </source>
</evidence>
<comment type="caution">
    <text evidence="7">The sequence shown here is derived from an EMBL/GenBank/DDBJ whole genome shotgun (WGS) entry which is preliminary data.</text>
</comment>
<dbReference type="InterPro" id="IPR001977">
    <property type="entry name" value="Depp_CoAkinase"/>
</dbReference>
<dbReference type="EC" id="2.7.1.24" evidence="5 6"/>
<dbReference type="PANTHER" id="PTHR10695:SF46">
    <property type="entry name" value="BIFUNCTIONAL COENZYME A SYNTHASE-RELATED"/>
    <property type="match status" value="1"/>
</dbReference>
<dbReference type="SUPFAM" id="SSF52540">
    <property type="entry name" value="P-loop containing nucleoside triphosphate hydrolases"/>
    <property type="match status" value="1"/>
</dbReference>
<dbReference type="EMBL" id="JAPIUZ010000003">
    <property type="protein sequence ID" value="MCX2563865.1"/>
    <property type="molecule type" value="Genomic_DNA"/>
</dbReference>
<comment type="catalytic activity">
    <reaction evidence="5">
        <text>3'-dephospho-CoA + ATP = ADP + CoA + H(+)</text>
        <dbReference type="Rhea" id="RHEA:18245"/>
        <dbReference type="ChEBI" id="CHEBI:15378"/>
        <dbReference type="ChEBI" id="CHEBI:30616"/>
        <dbReference type="ChEBI" id="CHEBI:57287"/>
        <dbReference type="ChEBI" id="CHEBI:57328"/>
        <dbReference type="ChEBI" id="CHEBI:456216"/>
        <dbReference type="EC" id="2.7.1.24"/>
    </reaction>
</comment>
<dbReference type="Gene3D" id="3.40.50.300">
    <property type="entry name" value="P-loop containing nucleotide triphosphate hydrolases"/>
    <property type="match status" value="1"/>
</dbReference>
<comment type="subcellular location">
    <subcellularLocation>
        <location evidence="5">Cytoplasm</location>
    </subcellularLocation>
</comment>
<keyword evidence="2 5" id="KW-0547">Nucleotide-binding</keyword>
<reference evidence="7 8" key="1">
    <citation type="submission" date="2022-11" db="EMBL/GenBank/DDBJ databases">
        <title>Genome sequencing of Acetobacter type strain.</title>
        <authorList>
            <person name="Heo J."/>
            <person name="Lee D."/>
            <person name="Han B.-H."/>
            <person name="Hong S.-B."/>
            <person name="Kwon S.-W."/>
        </authorList>
    </citation>
    <scope>NUCLEOTIDE SEQUENCE [LARGE SCALE GENOMIC DNA]</scope>
    <source>
        <strain evidence="7 8">KACC 21253</strain>
    </source>
</reference>
<dbReference type="PROSITE" id="PS51219">
    <property type="entry name" value="DPCK"/>
    <property type="match status" value="1"/>
</dbReference>
<keyword evidence="5 7" id="KW-0418">Kinase</keyword>
<dbReference type="Pfam" id="PF01121">
    <property type="entry name" value="CoaE"/>
    <property type="match status" value="1"/>
</dbReference>
<dbReference type="Proteomes" id="UP001301152">
    <property type="component" value="Unassembled WGS sequence"/>
</dbReference>
<keyword evidence="4 5" id="KW-0173">Coenzyme A biosynthesis</keyword>
<keyword evidence="5 7" id="KW-0808">Transferase</keyword>
<keyword evidence="3 5" id="KW-0067">ATP-binding</keyword>
<evidence type="ECO:0000256" key="6">
    <source>
        <dbReference type="NCBIfam" id="TIGR00152"/>
    </source>
</evidence>
<dbReference type="CDD" id="cd02022">
    <property type="entry name" value="DPCK"/>
    <property type="match status" value="1"/>
</dbReference>
<keyword evidence="5" id="KW-0963">Cytoplasm</keyword>
<comment type="similarity">
    <text evidence="1 5">Belongs to the CoaE family.</text>
</comment>
<evidence type="ECO:0000256" key="3">
    <source>
        <dbReference type="ARBA" id="ARBA00022840"/>
    </source>
</evidence>
<comment type="pathway">
    <text evidence="5">Cofactor biosynthesis; coenzyme A biosynthesis; CoA from (R)-pantothenate: step 5/5.</text>
</comment>
<dbReference type="PANTHER" id="PTHR10695">
    <property type="entry name" value="DEPHOSPHO-COA KINASE-RELATED"/>
    <property type="match status" value="1"/>
</dbReference>
<dbReference type="InterPro" id="IPR027417">
    <property type="entry name" value="P-loop_NTPase"/>
</dbReference>
<name>A0ABT3QF01_9PROT</name>
<dbReference type="HAMAP" id="MF_00376">
    <property type="entry name" value="Dephospho_CoA_kinase"/>
    <property type="match status" value="1"/>
</dbReference>
<sequence>MRVLGLTGGMGMGKTTVAAFLSRAGFPVFDADATVRALQADHGKALPFIAQLVPESVSDGHLDRGALRRAVVQQPALLRQLEKIIHPMVWAERTQFLRRHRQQGARWVVLDIPLLFEAGAWRLCDYIVVVSASARIQAGRVALRRSITKAEARRLIARQMPDRQKRRRADRVIRTGGTVRQTIQQVQSLIRMMKQ</sequence>
<evidence type="ECO:0000256" key="2">
    <source>
        <dbReference type="ARBA" id="ARBA00022741"/>
    </source>
</evidence>
<protein>
    <recommendedName>
        <fullName evidence="5 6">Dephospho-CoA kinase</fullName>
        <ecNumber evidence="5 6">2.7.1.24</ecNumber>
    </recommendedName>
    <alternativeName>
        <fullName evidence="5">Dephosphocoenzyme A kinase</fullName>
    </alternativeName>
</protein>